<evidence type="ECO:0000256" key="1">
    <source>
        <dbReference type="ARBA" id="ARBA00009674"/>
    </source>
</evidence>
<dbReference type="AlphaFoldDB" id="A0A0J9X5Y6"/>
<protein>
    <recommendedName>
        <fullName evidence="4">ESCRT-II complex subunit VPS25</fullName>
    </recommendedName>
</protein>
<dbReference type="InterPro" id="IPR036390">
    <property type="entry name" value="WH_DNA-bd_sf"/>
</dbReference>
<evidence type="ECO:0000256" key="3">
    <source>
        <dbReference type="ARBA" id="ARBA00022927"/>
    </source>
</evidence>
<dbReference type="Pfam" id="PF05871">
    <property type="entry name" value="ESCRT-II"/>
    <property type="match status" value="2"/>
</dbReference>
<dbReference type="GO" id="GO:0043328">
    <property type="term" value="P:protein transport to vacuole involved in ubiquitin-dependent protein catabolic process via the multivesicular body sorting pathway"/>
    <property type="evidence" value="ECO:0007669"/>
    <property type="project" value="TreeGrafter"/>
</dbReference>
<keyword evidence="6" id="KW-1185">Reference proteome</keyword>
<comment type="similarity">
    <text evidence="1">Belongs to the VPS25 family.</text>
</comment>
<evidence type="ECO:0000256" key="4">
    <source>
        <dbReference type="ARBA" id="ARBA00030094"/>
    </source>
</evidence>
<dbReference type="InterPro" id="IPR036388">
    <property type="entry name" value="WH-like_DNA-bd_sf"/>
</dbReference>
<evidence type="ECO:0000313" key="5">
    <source>
        <dbReference type="EMBL" id="CDO52554.1"/>
    </source>
</evidence>
<accession>A0A0J9X5Y6</accession>
<dbReference type="GO" id="GO:0000814">
    <property type="term" value="C:ESCRT II complex"/>
    <property type="evidence" value="ECO:0007669"/>
    <property type="project" value="InterPro"/>
</dbReference>
<dbReference type="PANTHER" id="PTHR13149">
    <property type="entry name" value="VACUOLAR PROTEIN SORTING-ASSOCIATED PROTEIN VPS25"/>
    <property type="match status" value="1"/>
</dbReference>
<name>A0A0J9X5Y6_GEOCN</name>
<dbReference type="InterPro" id="IPR014041">
    <property type="entry name" value="ESCRT-II_cplx_Vps25-sub_N"/>
</dbReference>
<dbReference type="EMBL" id="CCBN010000003">
    <property type="protein sequence ID" value="CDO52554.1"/>
    <property type="molecule type" value="Genomic_DNA"/>
</dbReference>
<proteinExistence type="inferred from homology"/>
<keyword evidence="3" id="KW-0653">Protein transport</keyword>
<reference evidence="5" key="1">
    <citation type="submission" date="2014-03" db="EMBL/GenBank/DDBJ databases">
        <authorList>
            <person name="Casaregola S."/>
        </authorList>
    </citation>
    <scope>NUCLEOTIDE SEQUENCE [LARGE SCALE GENOMIC DNA]</scope>
    <source>
        <strain evidence="5">CLIB 918</strain>
    </source>
</reference>
<dbReference type="OrthoDB" id="245150at2759"/>
<dbReference type="Gene3D" id="1.10.10.10">
    <property type="entry name" value="Winged helix-like DNA-binding domain superfamily/Winged helix DNA-binding domain"/>
    <property type="match status" value="1"/>
</dbReference>
<dbReference type="GO" id="GO:0005198">
    <property type="term" value="F:structural molecule activity"/>
    <property type="evidence" value="ECO:0007669"/>
    <property type="project" value="TreeGrafter"/>
</dbReference>
<dbReference type="Gene3D" id="1.10.10.570">
    <property type="entry name" value="Winged helix' DNA-binding domain. Chain C. Domain 1"/>
    <property type="match status" value="1"/>
</dbReference>
<keyword evidence="2" id="KW-0813">Transport</keyword>
<dbReference type="PANTHER" id="PTHR13149:SF0">
    <property type="entry name" value="VACUOLAR PROTEIN-SORTING-ASSOCIATED PROTEIN 25"/>
    <property type="match status" value="1"/>
</dbReference>
<dbReference type="Proteomes" id="UP000242525">
    <property type="component" value="Unassembled WGS sequence"/>
</dbReference>
<sequence length="256" mass="29240">MTTTASTTDTELAPFPFPKIYNYPPFFTRQVNDRTWHAQLLNWAELILAYCRYYRLFTLDLKIPTGTSSDNSSKNERSGELLFRNDKIGRTLKEEMLREIFEYMVSNGLAMWIDGEIDKKLLDDDTSINKTGGDSDEDDEDNAYERAYARYEQQHHKQQKSSGKSNSAAAKSGIIVYWRRPQEWATLITDWVDETGQNGSVFTLYELVSGDAVQRQEFRGLHPAVLLQVVDVLVRRGRASVMKDSSTGLVAGLKML</sequence>
<dbReference type="GO" id="GO:0042803">
    <property type="term" value="F:protein homodimerization activity"/>
    <property type="evidence" value="ECO:0007669"/>
    <property type="project" value="TreeGrafter"/>
</dbReference>
<dbReference type="GO" id="GO:0016236">
    <property type="term" value="P:macroautophagy"/>
    <property type="evidence" value="ECO:0007669"/>
    <property type="project" value="UniProtKB-ARBA"/>
</dbReference>
<organism evidence="5 6">
    <name type="scientific">Geotrichum candidum</name>
    <name type="common">Oospora lactis</name>
    <name type="synonym">Dipodascus geotrichum</name>
    <dbReference type="NCBI Taxonomy" id="1173061"/>
    <lineage>
        <taxon>Eukaryota</taxon>
        <taxon>Fungi</taxon>
        <taxon>Dikarya</taxon>
        <taxon>Ascomycota</taxon>
        <taxon>Saccharomycotina</taxon>
        <taxon>Dipodascomycetes</taxon>
        <taxon>Dipodascales</taxon>
        <taxon>Dipodascaceae</taxon>
        <taxon>Geotrichum</taxon>
    </lineage>
</organism>
<dbReference type="FunFam" id="1.10.10.10:FF:000141">
    <property type="entry name" value="vacuolar protein-sorting-associated protein 25"/>
    <property type="match status" value="1"/>
</dbReference>
<evidence type="ECO:0000256" key="2">
    <source>
        <dbReference type="ARBA" id="ARBA00022448"/>
    </source>
</evidence>
<dbReference type="STRING" id="1173061.A0A0J9X5Y6"/>
<comment type="caution">
    <text evidence="5">The sequence shown here is derived from an EMBL/GenBank/DDBJ whole genome shotgun (WGS) entry which is preliminary data.</text>
</comment>
<evidence type="ECO:0000313" key="6">
    <source>
        <dbReference type="Proteomes" id="UP000242525"/>
    </source>
</evidence>
<dbReference type="InterPro" id="IPR008570">
    <property type="entry name" value="ESCRT-II_cplx_Vps25-sub"/>
</dbReference>
<dbReference type="SUPFAM" id="SSF46785">
    <property type="entry name" value="Winged helix' DNA-binding domain"/>
    <property type="match status" value="2"/>
</dbReference>
<gene>
    <name evidence="5" type="ORF">BN980_GECA03s03772g</name>
</gene>